<sequence>MDKIKKFLLRCWYYPTFQDFYNDKYKIEDILSTMAIIRFVLSVILGSIIGTIIIFNGKSNFIVGFIVASIITFLNFFLWVPNTQKQFDVLKQEEIKNQENTVIDDLAEIKEIAITLLPDTSNEIQDQLLQICLLVNRIEKQLYQKQKESA</sequence>
<keyword evidence="1" id="KW-1133">Transmembrane helix</keyword>
<dbReference type="EMBL" id="JAGGLT010000002">
    <property type="protein sequence ID" value="MBP2070869.1"/>
    <property type="molecule type" value="Genomic_DNA"/>
</dbReference>
<keyword evidence="3" id="KW-1185">Reference proteome</keyword>
<organism evidence="2 3">
    <name type="scientific">Thermoanaerobacterium butyriciformans</name>
    <dbReference type="NCBI Taxonomy" id="1702242"/>
    <lineage>
        <taxon>Bacteria</taxon>
        <taxon>Bacillati</taxon>
        <taxon>Bacillota</taxon>
        <taxon>Clostridia</taxon>
        <taxon>Thermoanaerobacterales</taxon>
        <taxon>Thermoanaerobacteraceae</taxon>
        <taxon>Thermoanaerobacterium</taxon>
    </lineage>
</organism>
<dbReference type="Proteomes" id="UP001166402">
    <property type="component" value="Unassembled WGS sequence"/>
</dbReference>
<feature type="transmembrane region" description="Helical" evidence="1">
    <location>
        <begin position="61"/>
        <end position="80"/>
    </location>
</feature>
<proteinExistence type="predicted"/>
<accession>A0ABS4NB26</accession>
<keyword evidence="1" id="KW-0472">Membrane</keyword>
<protein>
    <submittedName>
        <fullName evidence="2">Uncharacterized protein</fullName>
    </submittedName>
</protein>
<evidence type="ECO:0000256" key="1">
    <source>
        <dbReference type="SAM" id="Phobius"/>
    </source>
</evidence>
<evidence type="ECO:0000313" key="3">
    <source>
        <dbReference type="Proteomes" id="UP001166402"/>
    </source>
</evidence>
<evidence type="ECO:0000313" key="2">
    <source>
        <dbReference type="EMBL" id="MBP2070869.1"/>
    </source>
</evidence>
<keyword evidence="1" id="KW-0812">Transmembrane</keyword>
<gene>
    <name evidence="2" type="ORF">J2Z80_000367</name>
</gene>
<reference evidence="2" key="1">
    <citation type="submission" date="2021-03" db="EMBL/GenBank/DDBJ databases">
        <title>Genomic Encyclopedia of Type Strains, Phase IV (KMG-IV): sequencing the most valuable type-strain genomes for metagenomic binning, comparative biology and taxonomic classification.</title>
        <authorList>
            <person name="Goeker M."/>
        </authorList>
    </citation>
    <scope>NUCLEOTIDE SEQUENCE</scope>
    <source>
        <strain evidence="2">DSM 101588</strain>
    </source>
</reference>
<comment type="caution">
    <text evidence="2">The sequence shown here is derived from an EMBL/GenBank/DDBJ whole genome shotgun (WGS) entry which is preliminary data.</text>
</comment>
<name>A0ABS4NB26_9THEO</name>
<dbReference type="RefSeq" id="WP_209452835.1">
    <property type="nucleotide sequence ID" value="NZ_JAGGLT010000002.1"/>
</dbReference>
<feature type="transmembrane region" description="Helical" evidence="1">
    <location>
        <begin position="35"/>
        <end position="55"/>
    </location>
</feature>